<reference evidence="2" key="1">
    <citation type="journal article" date="2019" name="Int. J. Syst. Evol. Microbiol.">
        <title>The Global Catalogue of Microorganisms (GCM) 10K type strain sequencing project: providing services to taxonomists for standard genome sequencing and annotation.</title>
        <authorList>
            <consortium name="The Broad Institute Genomics Platform"/>
            <consortium name="The Broad Institute Genome Sequencing Center for Infectious Disease"/>
            <person name="Wu L."/>
            <person name="Ma J."/>
        </authorList>
    </citation>
    <scope>NUCLEOTIDE SEQUENCE [LARGE SCALE GENOMIC DNA]</scope>
    <source>
        <strain evidence="2">KCTC 23701</strain>
    </source>
</reference>
<organism evidence="1 2">
    <name type="scientific">Jeongeupia chitinilytica</name>
    <dbReference type="NCBI Taxonomy" id="1041641"/>
    <lineage>
        <taxon>Bacteria</taxon>
        <taxon>Pseudomonadati</taxon>
        <taxon>Pseudomonadota</taxon>
        <taxon>Betaproteobacteria</taxon>
        <taxon>Neisseriales</taxon>
        <taxon>Chitinibacteraceae</taxon>
        <taxon>Jeongeupia</taxon>
    </lineage>
</organism>
<comment type="caution">
    <text evidence="1">The sequence shown here is derived from an EMBL/GenBank/DDBJ whole genome shotgun (WGS) entry which is preliminary data.</text>
</comment>
<evidence type="ECO:0000313" key="1">
    <source>
        <dbReference type="EMBL" id="GHD60338.1"/>
    </source>
</evidence>
<evidence type="ECO:0000313" key="2">
    <source>
        <dbReference type="Proteomes" id="UP000604737"/>
    </source>
</evidence>
<sequence length="46" mass="5223">MQTYYRLIHADGRIVIDNVVPVDADVIAECDAYSWLEASKQLPDLD</sequence>
<name>A0ABQ3H0X1_9NEIS</name>
<dbReference type="EMBL" id="BMYO01000003">
    <property type="protein sequence ID" value="GHD60338.1"/>
    <property type="molecule type" value="Genomic_DNA"/>
</dbReference>
<dbReference type="Proteomes" id="UP000604737">
    <property type="component" value="Unassembled WGS sequence"/>
</dbReference>
<accession>A0ABQ3H0X1</accession>
<gene>
    <name evidence="1" type="ORF">GCM10007350_13220</name>
</gene>
<protein>
    <submittedName>
        <fullName evidence="1">Uncharacterized protein</fullName>
    </submittedName>
</protein>
<keyword evidence="2" id="KW-1185">Reference proteome</keyword>
<proteinExistence type="predicted"/>
<dbReference type="RefSeq" id="WP_189459393.1">
    <property type="nucleotide sequence ID" value="NZ_BMYO01000003.1"/>
</dbReference>